<comment type="caution">
    <text evidence="3">The sequence shown here is derived from an EMBL/GenBank/DDBJ whole genome shotgun (WGS) entry which is preliminary data.</text>
</comment>
<evidence type="ECO:0000313" key="4">
    <source>
        <dbReference type="Proteomes" id="UP000077659"/>
    </source>
</evidence>
<dbReference type="AlphaFoldDB" id="A0A1A9MA06"/>
<evidence type="ECO:0000313" key="5">
    <source>
        <dbReference type="Proteomes" id="UP001303614"/>
    </source>
</evidence>
<gene>
    <name evidence="3" type="ORF">A7D17_04245</name>
    <name evidence="2" type="ORF">VB146_00240</name>
</gene>
<proteinExistence type="predicted"/>
<dbReference type="RefSeq" id="WP_064509768.1">
    <property type="nucleotide sequence ID" value="NZ_JAYFSN010000028.1"/>
</dbReference>
<protein>
    <submittedName>
        <fullName evidence="2">Inovirus-type Gp2 protein</fullName>
    </submittedName>
</protein>
<sequence length="428" mass="49611">MNEIDKSNSYNQVTNFDSELPKEQMTDRLITLQPKGTQMRPAEQNHHIFVRKTSQRYGYTWIGQEYDFICWLLRAEKLVNAIVQHDDQPIEVAYDRRGQPRHQLTKTGKAFFNVCKGYNQDRAEYYKHHRFNPPLTVILNVVDQWSSELLNHTNRNGDALMSEPRTREIVERAVASIRASCRNQAYKDQVDNYKRNEEKNIASCCDYLAAQFQRRSQLLILRLDLYFRPAFKGWGYTREADGHYARLLRALRENRIVPDVLGYISKREDGIDRGIHFHVLVILDGHKHRDAANLTRMIGEDWVRRCGHGDYKDGVDVGETGKKDKASYFNCYTRLDQYRFNCLGLIHPTDADKLRGLRLAIEYMCKETTQLKPSPPKSHEGNQDPDIASRKGIRNLRKGIMPKGHSGRGAPRSSGLDTSAVDRELLKK</sequence>
<accession>A0A1A9MA06</accession>
<keyword evidence="5" id="KW-1185">Reference proteome</keyword>
<dbReference type="Proteomes" id="UP000077659">
    <property type="component" value="Unassembled WGS sequence"/>
</dbReference>
<dbReference type="EMBL" id="LXNG01000023">
    <property type="protein sequence ID" value="OAG66932.1"/>
    <property type="molecule type" value="Genomic_DNA"/>
</dbReference>
<feature type="region of interest" description="Disordered" evidence="1">
    <location>
        <begin position="368"/>
        <end position="428"/>
    </location>
</feature>
<reference evidence="2 5" key="2">
    <citation type="submission" date="2023-12" db="EMBL/GenBank/DDBJ databases">
        <title>Genome sequencing of Xanthomonas floridensis.</title>
        <authorList>
            <person name="Greer S."/>
            <person name="Harrison J."/>
            <person name="Grant M."/>
            <person name="Vicente J."/>
            <person name="Studholme D."/>
        </authorList>
    </citation>
    <scope>NUCLEOTIDE SEQUENCE [LARGE SCALE GENOMIC DNA]</scope>
    <source>
        <strain evidence="2 5">WHRI 8848</strain>
    </source>
</reference>
<dbReference type="EMBL" id="JAYFSO010000001">
    <property type="protein sequence ID" value="MEA5122328.1"/>
    <property type="molecule type" value="Genomic_DNA"/>
</dbReference>
<organism evidence="3 4">
    <name type="scientific">Xanthomonas floridensis</name>
    <dbReference type="NCBI Taxonomy" id="1843580"/>
    <lineage>
        <taxon>Bacteria</taxon>
        <taxon>Pseudomonadati</taxon>
        <taxon>Pseudomonadota</taxon>
        <taxon>Gammaproteobacteria</taxon>
        <taxon>Lysobacterales</taxon>
        <taxon>Lysobacteraceae</taxon>
        <taxon>Xanthomonas</taxon>
    </lineage>
</organism>
<reference evidence="3 4" key="1">
    <citation type="submission" date="2016-05" db="EMBL/GenBank/DDBJ databases">
        <title>Pathogenic, phenotypic and molecular characterisation of Xanthomonas nasturtii sp. nov. and Xanthomonas floridensis sp. nov., new species of Xanthomonas associated with watercress production in Florida.</title>
        <authorList>
            <person name="Vicente J.G."/>
            <person name="Rothwell S."/>
            <person name="Holub E.B."/>
            <person name="Studholme D.J."/>
        </authorList>
    </citation>
    <scope>NUCLEOTIDE SEQUENCE [LARGE SCALE GENOMIC DNA]</scope>
    <source>
        <strain evidence="3 4">WHRI 8848</strain>
    </source>
</reference>
<dbReference type="Proteomes" id="UP001303614">
    <property type="component" value="Unassembled WGS sequence"/>
</dbReference>
<dbReference type="STRING" id="1843580.A7D17_04245"/>
<evidence type="ECO:0000313" key="3">
    <source>
        <dbReference type="EMBL" id="OAG66932.1"/>
    </source>
</evidence>
<evidence type="ECO:0000256" key="1">
    <source>
        <dbReference type="SAM" id="MobiDB-lite"/>
    </source>
</evidence>
<dbReference type="OrthoDB" id="5950112at2"/>
<name>A0A1A9MA06_9XANT</name>
<evidence type="ECO:0000313" key="2">
    <source>
        <dbReference type="EMBL" id="MEA5122328.1"/>
    </source>
</evidence>